<proteinExistence type="predicted"/>
<keyword evidence="2" id="KW-1185">Reference proteome</keyword>
<accession>A0ACB0ZG99</accession>
<organism evidence="1 2">
    <name type="scientific">Meloidogyne enterolobii</name>
    <name type="common">Root-knot nematode worm</name>
    <name type="synonym">Meloidogyne mayaguensis</name>
    <dbReference type="NCBI Taxonomy" id="390850"/>
    <lineage>
        <taxon>Eukaryota</taxon>
        <taxon>Metazoa</taxon>
        <taxon>Ecdysozoa</taxon>
        <taxon>Nematoda</taxon>
        <taxon>Chromadorea</taxon>
        <taxon>Rhabditida</taxon>
        <taxon>Tylenchina</taxon>
        <taxon>Tylenchomorpha</taxon>
        <taxon>Tylenchoidea</taxon>
        <taxon>Meloidogynidae</taxon>
        <taxon>Meloidogyninae</taxon>
        <taxon>Meloidogyne</taxon>
    </lineage>
</organism>
<evidence type="ECO:0000313" key="1">
    <source>
        <dbReference type="EMBL" id="CAK5078033.1"/>
    </source>
</evidence>
<sequence length="107" mass="12503">MFGCVCSSLERTKKNIILLFYFFLKLPSFCSFLSTFFIIKYLNVKRFRRTKVDKMMTKNLKADNKKQEIIEFGHFCLVAFCRIGVLSIDHFETLFLSLPGHTSCLAL</sequence>
<protein>
    <submittedName>
        <fullName evidence="1">Uncharacterized protein</fullName>
    </submittedName>
</protein>
<reference evidence="1" key="1">
    <citation type="submission" date="2023-11" db="EMBL/GenBank/DDBJ databases">
        <authorList>
            <person name="Poullet M."/>
        </authorList>
    </citation>
    <scope>NUCLEOTIDE SEQUENCE</scope>
    <source>
        <strain evidence="1">E1834</strain>
    </source>
</reference>
<dbReference type="Proteomes" id="UP001497535">
    <property type="component" value="Unassembled WGS sequence"/>
</dbReference>
<name>A0ACB0ZG99_MELEN</name>
<comment type="caution">
    <text evidence="1">The sequence shown here is derived from an EMBL/GenBank/DDBJ whole genome shotgun (WGS) entry which is preliminary data.</text>
</comment>
<gene>
    <name evidence="1" type="ORF">MENTE1834_LOCUS25068</name>
</gene>
<evidence type="ECO:0000313" key="2">
    <source>
        <dbReference type="Proteomes" id="UP001497535"/>
    </source>
</evidence>
<dbReference type="EMBL" id="CAVMJV010000035">
    <property type="protein sequence ID" value="CAK5078033.1"/>
    <property type="molecule type" value="Genomic_DNA"/>
</dbReference>